<comment type="caution">
    <text evidence="1">The sequence shown here is derived from an EMBL/GenBank/DDBJ whole genome shotgun (WGS) entry which is preliminary data.</text>
</comment>
<evidence type="ECO:0000313" key="2">
    <source>
        <dbReference type="Proteomes" id="UP000238541"/>
    </source>
</evidence>
<dbReference type="AlphaFoldDB" id="A0A2S6FRD3"/>
<proteinExistence type="predicted"/>
<sequence>MLNVINTGYTGITPCDGSFEIFLALFPYTNPCRSELAPGGDPTMTPRPPRGTCQPASSLTIIASRLAPTVG</sequence>
<dbReference type="EMBL" id="NIRS01000001">
    <property type="protein sequence ID" value="PPK40044.1"/>
    <property type="molecule type" value="Genomic_DNA"/>
</dbReference>
<reference evidence="2" key="1">
    <citation type="submission" date="2017-06" db="EMBL/GenBank/DDBJ databases">
        <authorList>
            <person name="Furmanczyk E.M."/>
        </authorList>
    </citation>
    <scope>NUCLEOTIDE SEQUENCE [LARGE SCALE GENOMIC DNA]</scope>
    <source>
        <strain evidence="2">AP3_16</strain>
    </source>
</reference>
<organism evidence="1 2">
    <name type="scientific">Pseudomonas laurylsulfatiphila</name>
    <dbReference type="NCBI Taxonomy" id="2011015"/>
    <lineage>
        <taxon>Bacteria</taxon>
        <taxon>Pseudomonadati</taxon>
        <taxon>Pseudomonadota</taxon>
        <taxon>Gammaproteobacteria</taxon>
        <taxon>Pseudomonadales</taxon>
        <taxon>Pseudomonadaceae</taxon>
        <taxon>Pseudomonas</taxon>
    </lineage>
</organism>
<evidence type="ECO:0000313" key="1">
    <source>
        <dbReference type="EMBL" id="PPK40044.1"/>
    </source>
</evidence>
<name>A0A2S6FRD3_9PSED</name>
<gene>
    <name evidence="1" type="ORF">CD175_00960</name>
</gene>
<keyword evidence="2" id="KW-1185">Reference proteome</keyword>
<accession>A0A2S6FRD3</accession>
<protein>
    <submittedName>
        <fullName evidence="1">Uncharacterized protein</fullName>
    </submittedName>
</protein>
<dbReference type="Proteomes" id="UP000238541">
    <property type="component" value="Unassembled WGS sequence"/>
</dbReference>